<dbReference type="EMBL" id="CAKOGL010000019">
    <property type="protein sequence ID" value="CAH2098148.1"/>
    <property type="molecule type" value="Genomic_DNA"/>
</dbReference>
<dbReference type="SUPFAM" id="SSF57196">
    <property type="entry name" value="EGF/Laminin"/>
    <property type="match status" value="1"/>
</dbReference>
<evidence type="ECO:0000313" key="2">
    <source>
        <dbReference type="Proteomes" id="UP001153954"/>
    </source>
</evidence>
<accession>A0AAU9UJK7</accession>
<organism evidence="1 2">
    <name type="scientific">Euphydryas editha</name>
    <name type="common">Edith's checkerspot</name>
    <dbReference type="NCBI Taxonomy" id="104508"/>
    <lineage>
        <taxon>Eukaryota</taxon>
        <taxon>Metazoa</taxon>
        <taxon>Ecdysozoa</taxon>
        <taxon>Arthropoda</taxon>
        <taxon>Hexapoda</taxon>
        <taxon>Insecta</taxon>
        <taxon>Pterygota</taxon>
        <taxon>Neoptera</taxon>
        <taxon>Endopterygota</taxon>
        <taxon>Lepidoptera</taxon>
        <taxon>Glossata</taxon>
        <taxon>Ditrysia</taxon>
        <taxon>Papilionoidea</taxon>
        <taxon>Nymphalidae</taxon>
        <taxon>Nymphalinae</taxon>
        <taxon>Euphydryas</taxon>
    </lineage>
</organism>
<dbReference type="Proteomes" id="UP001153954">
    <property type="component" value="Unassembled WGS sequence"/>
</dbReference>
<keyword evidence="2" id="KW-1185">Reference proteome</keyword>
<comment type="caution">
    <text evidence="1">The sequence shown here is derived from an EMBL/GenBank/DDBJ whole genome shotgun (WGS) entry which is preliminary data.</text>
</comment>
<evidence type="ECO:0008006" key="3">
    <source>
        <dbReference type="Google" id="ProtNLM"/>
    </source>
</evidence>
<proteinExistence type="predicted"/>
<gene>
    <name evidence="1" type="ORF">EEDITHA_LOCUS13295</name>
</gene>
<reference evidence="1" key="1">
    <citation type="submission" date="2022-03" db="EMBL/GenBank/DDBJ databases">
        <authorList>
            <person name="Tunstrom K."/>
        </authorList>
    </citation>
    <scope>NUCLEOTIDE SEQUENCE</scope>
</reference>
<protein>
    <recommendedName>
        <fullName evidence="3">EGF-like domain-containing protein</fullName>
    </recommendedName>
</protein>
<dbReference type="AlphaFoldDB" id="A0AAU9UJK7"/>
<name>A0AAU9UJK7_EUPED</name>
<evidence type="ECO:0000313" key="1">
    <source>
        <dbReference type="EMBL" id="CAH2098148.1"/>
    </source>
</evidence>
<sequence length="99" mass="10672">MIRSIEPAFGGDGVLLKLYTPERFLINGKEWNPSEYPSVHLIVNLTAKGIVASQSSGRCGEGSPCEQLCRELHDGTYECGCGPGYVLHVDGYGCLGESH</sequence>
<dbReference type="Gene3D" id="2.10.25.10">
    <property type="entry name" value="Laminin"/>
    <property type="match status" value="1"/>
</dbReference>